<comment type="cofactor">
    <cofactor evidence="2">
        <name>Zn(2+)</name>
        <dbReference type="ChEBI" id="CHEBI:29105"/>
    </cofactor>
</comment>
<evidence type="ECO:0000256" key="4">
    <source>
        <dbReference type="ARBA" id="ARBA00022723"/>
    </source>
</evidence>
<dbReference type="EMBL" id="FQXN01000003">
    <property type="protein sequence ID" value="SHH38603.1"/>
    <property type="molecule type" value="Genomic_DNA"/>
</dbReference>
<evidence type="ECO:0000313" key="10">
    <source>
        <dbReference type="Proteomes" id="UP000242592"/>
    </source>
</evidence>
<dbReference type="PANTHER" id="PTHR43808">
    <property type="entry name" value="ACETYLORNITHINE DEACETYLASE"/>
    <property type="match status" value="1"/>
</dbReference>
<keyword evidence="6" id="KW-0862">Zinc</keyword>
<dbReference type="RefSeq" id="WP_073072715.1">
    <property type="nucleotide sequence ID" value="NZ_FQXN01000003.1"/>
</dbReference>
<reference evidence="10" key="1">
    <citation type="submission" date="2016-11" db="EMBL/GenBank/DDBJ databases">
        <authorList>
            <person name="Varghese N."/>
            <person name="Submissions S."/>
        </authorList>
    </citation>
    <scope>NUCLEOTIDE SEQUENCE [LARGE SCALE GENOMIC DNA]</scope>
    <source>
        <strain evidence="10">DSM 15807</strain>
    </source>
</reference>
<comment type="cofactor">
    <cofactor evidence="1">
        <name>Co(2+)</name>
        <dbReference type="ChEBI" id="CHEBI:48828"/>
    </cofactor>
</comment>
<dbReference type="NCBIfam" id="NF010589">
    <property type="entry name" value="PRK13983.1"/>
    <property type="match status" value="1"/>
</dbReference>
<dbReference type="InterPro" id="IPR011650">
    <property type="entry name" value="Peptidase_M20_dimer"/>
</dbReference>
<dbReference type="InterPro" id="IPR050072">
    <property type="entry name" value="Peptidase_M20A"/>
</dbReference>
<dbReference type="InterPro" id="IPR036264">
    <property type="entry name" value="Bact_exopeptidase_dim_dom"/>
</dbReference>
<evidence type="ECO:0000256" key="3">
    <source>
        <dbReference type="ARBA" id="ARBA00006247"/>
    </source>
</evidence>
<dbReference type="Gene3D" id="3.30.70.360">
    <property type="match status" value="1"/>
</dbReference>
<evidence type="ECO:0000259" key="8">
    <source>
        <dbReference type="Pfam" id="PF07687"/>
    </source>
</evidence>
<comment type="similarity">
    <text evidence="3">Belongs to the peptidase M20A family.</text>
</comment>
<name>A0A1M5SL22_9BACT</name>
<evidence type="ECO:0000256" key="1">
    <source>
        <dbReference type="ARBA" id="ARBA00001941"/>
    </source>
</evidence>
<keyword evidence="7" id="KW-0170">Cobalt</keyword>
<dbReference type="SUPFAM" id="SSF55031">
    <property type="entry name" value="Bacterial exopeptidase dimerisation domain"/>
    <property type="match status" value="1"/>
</dbReference>
<dbReference type="Gene3D" id="3.40.630.10">
    <property type="entry name" value="Zn peptidases"/>
    <property type="match status" value="1"/>
</dbReference>
<dbReference type="Proteomes" id="UP000242592">
    <property type="component" value="Unassembled WGS sequence"/>
</dbReference>
<dbReference type="PANTHER" id="PTHR43808:SF32">
    <property type="entry name" value="ARGE_DAPE-RELATED DEACYLASE"/>
    <property type="match status" value="1"/>
</dbReference>
<sequence>MELKEKIIRKIEQLKPQIIESMKKFISINSVNPRTGGPGEKEIAIWLENLIKNWNFDKIQRYDAPDEAVPYGYRPNIIAEYKGIEGKRTIWIITHMDKVPAGDLKLWKNDPFTPVEKDGKIFGRGAEDNGSSLIASLYGVKAVMELGIRPKDNIGIILVSDEETGSEYGIKYLVKQKIFSKNDLFIVPDSGEPDGSFIEIAEKSIMWLKITTEGKQAHASRPDIAKNAHRYGMKFAIYLDNYLHKKYNAENDIFDFPKSSFEPTKKLPNVENINTIPGTDITYFDCRVLPDYNIEDIFNEIVEIAKHFSKENNVKVHIEKVQFEQAAPPTDKNSEIVLKLVEAIKNTRNIEPKIGGIGGGTCAAILRKENFPAVVWATIDGTAHQPNEYVKIDNLISDTIVYAYLISKS</sequence>
<evidence type="ECO:0000313" key="9">
    <source>
        <dbReference type="EMBL" id="SHH38603.1"/>
    </source>
</evidence>
<dbReference type="Pfam" id="PF07687">
    <property type="entry name" value="M20_dimer"/>
    <property type="match status" value="1"/>
</dbReference>
<protein>
    <submittedName>
        <fullName evidence="9">Succinyl-diaminopimelate desuccinylase</fullName>
    </submittedName>
</protein>
<evidence type="ECO:0000256" key="5">
    <source>
        <dbReference type="ARBA" id="ARBA00022801"/>
    </source>
</evidence>
<dbReference type="SUPFAM" id="SSF53187">
    <property type="entry name" value="Zn-dependent exopeptidases"/>
    <property type="match status" value="1"/>
</dbReference>
<dbReference type="STRING" id="1123380.SAMN02745199_0908"/>
<gene>
    <name evidence="9" type="ORF">SAMN02745199_0908</name>
</gene>
<organism evidence="9 10">
    <name type="scientific">Thermosipho atlanticus DSM 15807</name>
    <dbReference type="NCBI Taxonomy" id="1123380"/>
    <lineage>
        <taxon>Bacteria</taxon>
        <taxon>Thermotogati</taxon>
        <taxon>Thermotogota</taxon>
        <taxon>Thermotogae</taxon>
        <taxon>Thermotogales</taxon>
        <taxon>Fervidobacteriaceae</taxon>
        <taxon>Thermosipho</taxon>
    </lineage>
</organism>
<feature type="domain" description="Peptidase M20 dimerisation" evidence="8">
    <location>
        <begin position="200"/>
        <end position="311"/>
    </location>
</feature>
<dbReference type="GO" id="GO:0016787">
    <property type="term" value="F:hydrolase activity"/>
    <property type="evidence" value="ECO:0007669"/>
    <property type="project" value="UniProtKB-KW"/>
</dbReference>
<dbReference type="InterPro" id="IPR002933">
    <property type="entry name" value="Peptidase_M20"/>
</dbReference>
<dbReference type="InterPro" id="IPR010182">
    <property type="entry name" value="ArgE/DapE"/>
</dbReference>
<dbReference type="AlphaFoldDB" id="A0A1M5SL22"/>
<dbReference type="NCBIfam" id="TIGR01910">
    <property type="entry name" value="DapE-ArgE"/>
    <property type="match status" value="1"/>
</dbReference>
<evidence type="ECO:0000256" key="7">
    <source>
        <dbReference type="ARBA" id="ARBA00023285"/>
    </source>
</evidence>
<dbReference type="GO" id="GO:0046872">
    <property type="term" value="F:metal ion binding"/>
    <property type="evidence" value="ECO:0007669"/>
    <property type="project" value="UniProtKB-KW"/>
</dbReference>
<dbReference type="OrthoDB" id="9761532at2"/>
<accession>A0A1M5SL22</accession>
<evidence type="ECO:0000256" key="2">
    <source>
        <dbReference type="ARBA" id="ARBA00001947"/>
    </source>
</evidence>
<dbReference type="Pfam" id="PF01546">
    <property type="entry name" value="Peptidase_M20"/>
    <property type="match status" value="1"/>
</dbReference>
<proteinExistence type="inferred from homology"/>
<keyword evidence="4" id="KW-0479">Metal-binding</keyword>
<evidence type="ECO:0000256" key="6">
    <source>
        <dbReference type="ARBA" id="ARBA00022833"/>
    </source>
</evidence>
<keyword evidence="10" id="KW-1185">Reference proteome</keyword>
<keyword evidence="5" id="KW-0378">Hydrolase</keyword>